<dbReference type="GO" id="GO:0016740">
    <property type="term" value="F:transferase activity"/>
    <property type="evidence" value="ECO:0007669"/>
    <property type="project" value="UniProtKB-KW"/>
</dbReference>
<evidence type="ECO:0000259" key="2">
    <source>
        <dbReference type="Pfam" id="PF13649"/>
    </source>
</evidence>
<dbReference type="InterPro" id="IPR029063">
    <property type="entry name" value="SAM-dependent_MTases_sf"/>
</dbReference>
<dbReference type="PANTHER" id="PTHR43861">
    <property type="entry name" value="TRANS-ACONITATE 2-METHYLTRANSFERASE-RELATED"/>
    <property type="match status" value="1"/>
</dbReference>
<dbReference type="EMBL" id="CADCWL010000009">
    <property type="protein sequence ID" value="CAA9544145.1"/>
    <property type="molecule type" value="Genomic_DNA"/>
</dbReference>
<name>A0A6J4U9Q1_9BACT</name>
<dbReference type="CDD" id="cd02440">
    <property type="entry name" value="AdoMet_MTases"/>
    <property type="match status" value="1"/>
</dbReference>
<keyword evidence="1" id="KW-0808">Transferase</keyword>
<dbReference type="SUPFAM" id="SSF53335">
    <property type="entry name" value="S-adenosyl-L-methionine-dependent methyltransferases"/>
    <property type="match status" value="1"/>
</dbReference>
<evidence type="ECO:0000256" key="1">
    <source>
        <dbReference type="ARBA" id="ARBA00022679"/>
    </source>
</evidence>
<sequence length="238" mass="26366">MAANGTVSAETLAEMAAYYRARAGEYDEWFERRGRYDQGPTANARWFAEAAKMLAALDALAMGGDVLELAPGTGIWTERLLRTAATLTAVDASPEMVAINRARVGEGRVRYVLADLFAWRPERAYDGVCFGFWLSHVPRERLDAFLETVAAALKPGGALFFVDSHSRREPTATSPDQRLPEAGAQLMTRRLNDGREYRIVKEFYDPALLAERCTAAGLDVTVRETPTYFLYGTGTRRG</sequence>
<feature type="domain" description="Methyltransferase" evidence="2">
    <location>
        <begin position="66"/>
        <end position="157"/>
    </location>
</feature>
<dbReference type="InterPro" id="IPR041698">
    <property type="entry name" value="Methyltransf_25"/>
</dbReference>
<reference evidence="3" key="1">
    <citation type="submission" date="2020-02" db="EMBL/GenBank/DDBJ databases">
        <authorList>
            <person name="Meier V. D."/>
        </authorList>
    </citation>
    <scope>NUCLEOTIDE SEQUENCE</scope>
    <source>
        <strain evidence="3">AVDCRST_MAG19</strain>
    </source>
</reference>
<gene>
    <name evidence="3" type="ORF">AVDCRST_MAG19-154</name>
</gene>
<dbReference type="AlphaFoldDB" id="A0A6J4U9Q1"/>
<evidence type="ECO:0000313" key="3">
    <source>
        <dbReference type="EMBL" id="CAA9544145.1"/>
    </source>
</evidence>
<organism evidence="3">
    <name type="scientific">uncultured Thermomicrobiales bacterium</name>
    <dbReference type="NCBI Taxonomy" id="1645740"/>
    <lineage>
        <taxon>Bacteria</taxon>
        <taxon>Pseudomonadati</taxon>
        <taxon>Thermomicrobiota</taxon>
        <taxon>Thermomicrobia</taxon>
        <taxon>Thermomicrobiales</taxon>
        <taxon>environmental samples</taxon>
    </lineage>
</organism>
<protein>
    <recommendedName>
        <fullName evidence="2">Methyltransferase domain-containing protein</fullName>
    </recommendedName>
</protein>
<accession>A0A6J4U9Q1</accession>
<dbReference type="Gene3D" id="3.40.50.150">
    <property type="entry name" value="Vaccinia Virus protein VP39"/>
    <property type="match status" value="1"/>
</dbReference>
<proteinExistence type="predicted"/>
<dbReference type="Pfam" id="PF13649">
    <property type="entry name" value="Methyltransf_25"/>
    <property type="match status" value="1"/>
</dbReference>